<organism evidence="2 3">
    <name type="scientific">Halomarina salina</name>
    <dbReference type="NCBI Taxonomy" id="1872699"/>
    <lineage>
        <taxon>Archaea</taxon>
        <taxon>Methanobacteriati</taxon>
        <taxon>Methanobacteriota</taxon>
        <taxon>Stenosarchaea group</taxon>
        <taxon>Halobacteria</taxon>
        <taxon>Halobacteriales</taxon>
        <taxon>Natronomonadaceae</taxon>
        <taxon>Halomarina</taxon>
    </lineage>
</organism>
<keyword evidence="3" id="KW-1185">Reference proteome</keyword>
<gene>
    <name evidence="2" type="ORF">ACFPYI_14570</name>
</gene>
<evidence type="ECO:0000259" key="1">
    <source>
        <dbReference type="Pfam" id="PF01872"/>
    </source>
</evidence>
<dbReference type="InterPro" id="IPR050765">
    <property type="entry name" value="Riboflavin_Biosynth_HTPR"/>
</dbReference>
<protein>
    <submittedName>
        <fullName evidence="2">Dihydrofolate reductase family protein</fullName>
    </submittedName>
</protein>
<dbReference type="PANTHER" id="PTHR38011">
    <property type="entry name" value="DIHYDROFOLATE REDUCTASE FAMILY PROTEIN (AFU_ORTHOLOGUE AFUA_8G06820)"/>
    <property type="match status" value="1"/>
</dbReference>
<dbReference type="SUPFAM" id="SSF53597">
    <property type="entry name" value="Dihydrofolate reductase-like"/>
    <property type="match status" value="1"/>
</dbReference>
<reference evidence="2 3" key="1">
    <citation type="journal article" date="2019" name="Int. J. Syst. Evol. Microbiol.">
        <title>The Global Catalogue of Microorganisms (GCM) 10K type strain sequencing project: providing services to taxonomists for standard genome sequencing and annotation.</title>
        <authorList>
            <consortium name="The Broad Institute Genomics Platform"/>
            <consortium name="The Broad Institute Genome Sequencing Center for Infectious Disease"/>
            <person name="Wu L."/>
            <person name="Ma J."/>
        </authorList>
    </citation>
    <scope>NUCLEOTIDE SEQUENCE [LARGE SCALE GENOMIC DNA]</scope>
    <source>
        <strain evidence="2 3">CGMCC 1.12543</strain>
    </source>
</reference>
<proteinExistence type="predicted"/>
<evidence type="ECO:0000313" key="2">
    <source>
        <dbReference type="EMBL" id="MFC5972561.1"/>
    </source>
</evidence>
<sequence length="187" mass="20721">MKTQYYTATSIDGYIADEENSLDWLFQFGDSEESEEGYAQFVDRVGAIAMGSTTYEWVVEHENLLENPEQWPYEIPTWVFSTRELPVVDGADVTVVRGDVSPVHAEMVEAADGENVWLVGGGDLVGQFHEQGLLDEIILTIAPVTLGSGAPLLPRRITDPPLTLADAERHGDEFAVLTYEVQHSGEY</sequence>
<dbReference type="AlphaFoldDB" id="A0ABD5RPW7"/>
<dbReference type="Gene3D" id="3.40.430.10">
    <property type="entry name" value="Dihydrofolate Reductase, subunit A"/>
    <property type="match status" value="1"/>
</dbReference>
<dbReference type="InterPro" id="IPR024072">
    <property type="entry name" value="DHFR-like_dom_sf"/>
</dbReference>
<dbReference type="RefSeq" id="WP_247416045.1">
    <property type="nucleotide sequence ID" value="NZ_JALLGW010000001.1"/>
</dbReference>
<evidence type="ECO:0000313" key="3">
    <source>
        <dbReference type="Proteomes" id="UP001596099"/>
    </source>
</evidence>
<dbReference type="InterPro" id="IPR002734">
    <property type="entry name" value="RibDG_C"/>
</dbReference>
<accession>A0ABD5RPW7</accession>
<dbReference type="PANTHER" id="PTHR38011:SF11">
    <property type="entry name" value="2,5-DIAMINO-6-RIBOSYLAMINO-4(3H)-PYRIMIDINONE 5'-PHOSPHATE REDUCTASE"/>
    <property type="match status" value="1"/>
</dbReference>
<name>A0ABD5RPW7_9EURY</name>
<dbReference type="Proteomes" id="UP001596099">
    <property type="component" value="Unassembled WGS sequence"/>
</dbReference>
<feature type="domain" description="Bacterial bifunctional deaminase-reductase C-terminal" evidence="1">
    <location>
        <begin position="7"/>
        <end position="171"/>
    </location>
</feature>
<comment type="caution">
    <text evidence="2">The sequence shown here is derived from an EMBL/GenBank/DDBJ whole genome shotgun (WGS) entry which is preliminary data.</text>
</comment>
<dbReference type="EMBL" id="JBHSQH010000001">
    <property type="protein sequence ID" value="MFC5972561.1"/>
    <property type="molecule type" value="Genomic_DNA"/>
</dbReference>
<dbReference type="Pfam" id="PF01872">
    <property type="entry name" value="RibD_C"/>
    <property type="match status" value="1"/>
</dbReference>